<gene>
    <name evidence="1" type="primary">sseD</name>
    <name evidence="1" type="ORF">EEM01_02975</name>
</gene>
<comment type="caution">
    <text evidence="1">The sequence shown here is derived from an EMBL/GenBank/DDBJ whole genome shotgun (WGS) entry which is preliminary data.</text>
</comment>
<dbReference type="AlphaFoldDB" id="A0A3J4M6U1"/>
<organism evidence="1">
    <name type="scientific">Salmonella enterica</name>
    <name type="common">Salmonella choleraesuis</name>
    <dbReference type="NCBI Taxonomy" id="28901"/>
    <lineage>
        <taxon>Bacteria</taxon>
        <taxon>Pseudomonadati</taxon>
        <taxon>Pseudomonadota</taxon>
        <taxon>Gammaproteobacteria</taxon>
        <taxon>Enterobacterales</taxon>
        <taxon>Enterobacteriaceae</taxon>
        <taxon>Salmonella</taxon>
    </lineage>
</organism>
<proteinExistence type="predicted"/>
<dbReference type="NCBIfam" id="NF011888">
    <property type="entry name" value="PRK15361.1"/>
    <property type="match status" value="1"/>
</dbReference>
<dbReference type="Pfam" id="PF05802">
    <property type="entry name" value="SctB2"/>
    <property type="match status" value="1"/>
</dbReference>
<sequence>MEASNVMPVLSTYSLSAPSSTQSQSGGGGDIEILFQLFDKIWETLIELAKKLRNIMRDYNEVRQKLNWELQINAVKTQMETIDQTFKASMINATGAMLSGVLTVGFGATGGETGLILGQAVGHTSGGIMGLGAGVAQRQSDQDKAIAELQQSGAQSYNKTLMDIMDKAGDIMHQIMGMGASLVEVLAHILQSLTR</sequence>
<accession>A0A3J4M6U1</accession>
<dbReference type="Proteomes" id="UP000839509">
    <property type="component" value="Unassembled WGS sequence"/>
</dbReference>
<protein>
    <submittedName>
        <fullName evidence="1">Type III secretion system translocon protein SseD</fullName>
    </submittedName>
</protein>
<dbReference type="EMBL" id="RMTL01000002">
    <property type="protein sequence ID" value="MFK55207.1"/>
    <property type="molecule type" value="Genomic_DNA"/>
</dbReference>
<dbReference type="InterPro" id="IPR008611">
    <property type="entry name" value="SctB2-like"/>
</dbReference>
<reference evidence="1" key="1">
    <citation type="submission" date="2018-11" db="EMBL/GenBank/DDBJ databases">
        <authorList>
            <consortium name="PulseNet: The National Subtyping Network for Foodborne Disease Surveillance"/>
            <person name="Tarr C.L."/>
            <person name="Trees E."/>
            <person name="Katz L.S."/>
            <person name="Carleton-Romer H.A."/>
            <person name="Stroika S."/>
            <person name="Kucerova Z."/>
            <person name="Roache K.F."/>
            <person name="Sabol A.L."/>
            <person name="Besser J."/>
            <person name="Gerner-Smidt P."/>
        </authorList>
    </citation>
    <scope>NUCLEOTIDE SEQUENCE [LARGE SCALE GENOMIC DNA]</scope>
    <source>
        <strain evidence="1">PNUSAS059842</strain>
    </source>
</reference>
<evidence type="ECO:0000313" key="1">
    <source>
        <dbReference type="EMBL" id="MFK55207.1"/>
    </source>
</evidence>
<name>A0A3J4M6U1_SALER</name>